<dbReference type="CDD" id="cd06145">
    <property type="entry name" value="REX1_like"/>
    <property type="match status" value="1"/>
</dbReference>
<protein>
    <submittedName>
        <fullName evidence="9">RNA exonuclease 1-like 1</fullName>
    </submittedName>
</protein>
<evidence type="ECO:0000313" key="9">
    <source>
        <dbReference type="EMBL" id="KAG7168940.1"/>
    </source>
</evidence>
<feature type="region of interest" description="Disordered" evidence="7">
    <location>
        <begin position="221"/>
        <end position="241"/>
    </location>
</feature>
<feature type="compositionally biased region" description="Polar residues" evidence="7">
    <location>
        <begin position="1584"/>
        <end position="1596"/>
    </location>
</feature>
<feature type="compositionally biased region" description="Basic and acidic residues" evidence="7">
    <location>
        <begin position="922"/>
        <end position="937"/>
    </location>
</feature>
<feature type="region of interest" description="Disordered" evidence="7">
    <location>
        <begin position="452"/>
        <end position="1112"/>
    </location>
</feature>
<comment type="subcellular location">
    <subcellularLocation>
        <location evidence="1">Nucleus</location>
    </subcellularLocation>
</comment>
<feature type="domain" description="Exonuclease" evidence="8">
    <location>
        <begin position="1904"/>
        <end position="2061"/>
    </location>
</feature>
<feature type="region of interest" description="Disordered" evidence="7">
    <location>
        <begin position="1465"/>
        <end position="1522"/>
    </location>
</feature>
<feature type="compositionally biased region" description="Basic and acidic residues" evidence="7">
    <location>
        <begin position="1072"/>
        <end position="1104"/>
    </location>
</feature>
<feature type="compositionally biased region" description="Low complexity" evidence="7">
    <location>
        <begin position="1312"/>
        <end position="1341"/>
    </location>
</feature>
<name>A0A8J5KAD6_HOMAM</name>
<evidence type="ECO:0000256" key="4">
    <source>
        <dbReference type="ARBA" id="ARBA00022801"/>
    </source>
</evidence>
<feature type="compositionally biased region" description="Polar residues" evidence="7">
    <location>
        <begin position="369"/>
        <end position="384"/>
    </location>
</feature>
<feature type="compositionally biased region" description="Polar residues" evidence="7">
    <location>
        <begin position="1555"/>
        <end position="1566"/>
    </location>
</feature>
<dbReference type="Gene3D" id="3.30.420.10">
    <property type="entry name" value="Ribonuclease H-like superfamily/Ribonuclease H"/>
    <property type="match status" value="1"/>
</dbReference>
<evidence type="ECO:0000256" key="2">
    <source>
        <dbReference type="ARBA" id="ARBA00006357"/>
    </source>
</evidence>
<evidence type="ECO:0000256" key="3">
    <source>
        <dbReference type="ARBA" id="ARBA00022722"/>
    </source>
</evidence>
<dbReference type="PANTHER" id="PTHR12801:SF115">
    <property type="entry name" value="FI18136P1-RELATED"/>
    <property type="match status" value="1"/>
</dbReference>
<feature type="compositionally biased region" description="Basic and acidic residues" evidence="7">
    <location>
        <begin position="994"/>
        <end position="1005"/>
    </location>
</feature>
<feature type="compositionally biased region" description="Polar residues" evidence="7">
    <location>
        <begin position="942"/>
        <end position="951"/>
    </location>
</feature>
<feature type="region of interest" description="Disordered" evidence="7">
    <location>
        <begin position="80"/>
        <end position="102"/>
    </location>
</feature>
<feature type="region of interest" description="Disordered" evidence="7">
    <location>
        <begin position="1708"/>
        <end position="1733"/>
    </location>
</feature>
<dbReference type="GO" id="GO:0005634">
    <property type="term" value="C:nucleus"/>
    <property type="evidence" value="ECO:0007669"/>
    <property type="project" value="UniProtKB-SubCell"/>
</dbReference>
<feature type="compositionally biased region" description="Basic and acidic residues" evidence="7">
    <location>
        <begin position="1351"/>
        <end position="1365"/>
    </location>
</feature>
<evidence type="ECO:0000256" key="6">
    <source>
        <dbReference type="ARBA" id="ARBA00023242"/>
    </source>
</evidence>
<dbReference type="SMART" id="SM00479">
    <property type="entry name" value="EXOIII"/>
    <property type="match status" value="1"/>
</dbReference>
<evidence type="ECO:0000259" key="8">
    <source>
        <dbReference type="SMART" id="SM00479"/>
    </source>
</evidence>
<reference evidence="9" key="1">
    <citation type="journal article" date="2021" name="Sci. Adv.">
        <title>The American lobster genome reveals insights on longevity, neural, and immune adaptations.</title>
        <authorList>
            <person name="Polinski J.M."/>
            <person name="Zimin A.V."/>
            <person name="Clark K.F."/>
            <person name="Kohn A.B."/>
            <person name="Sadowski N."/>
            <person name="Timp W."/>
            <person name="Ptitsyn A."/>
            <person name="Khanna P."/>
            <person name="Romanova D.Y."/>
            <person name="Williams P."/>
            <person name="Greenwood S.J."/>
            <person name="Moroz L.L."/>
            <person name="Walt D.R."/>
            <person name="Bodnar A.G."/>
        </authorList>
    </citation>
    <scope>NUCLEOTIDE SEQUENCE</scope>
    <source>
        <strain evidence="9">GMGI-L3</strain>
    </source>
</reference>
<feature type="compositionally biased region" description="Low complexity" evidence="7">
    <location>
        <begin position="1716"/>
        <end position="1725"/>
    </location>
</feature>
<keyword evidence="5 9" id="KW-0269">Exonuclease</keyword>
<feature type="compositionally biased region" description="Polar residues" evidence="7">
    <location>
        <begin position="40"/>
        <end position="50"/>
    </location>
</feature>
<dbReference type="PANTHER" id="PTHR12801">
    <property type="entry name" value="RNA EXONUCLEASE REXO1 / RECO3 FAMILY MEMBER-RELATED"/>
    <property type="match status" value="1"/>
</dbReference>
<feature type="compositionally biased region" description="Low complexity" evidence="7">
    <location>
        <begin position="1214"/>
        <end position="1231"/>
    </location>
</feature>
<evidence type="ECO:0000256" key="7">
    <source>
        <dbReference type="SAM" id="MobiDB-lite"/>
    </source>
</evidence>
<dbReference type="InterPro" id="IPR013520">
    <property type="entry name" value="Ribonucl_H"/>
</dbReference>
<dbReference type="SUPFAM" id="SSF53098">
    <property type="entry name" value="Ribonuclease H-like"/>
    <property type="match status" value="1"/>
</dbReference>
<feature type="compositionally biased region" description="Basic residues" evidence="7">
    <location>
        <begin position="711"/>
        <end position="772"/>
    </location>
</feature>
<feature type="compositionally biased region" description="Basic and acidic residues" evidence="7">
    <location>
        <begin position="773"/>
        <end position="803"/>
    </location>
</feature>
<dbReference type="EMBL" id="JAHLQT010018664">
    <property type="protein sequence ID" value="KAG7168940.1"/>
    <property type="molecule type" value="Genomic_DNA"/>
</dbReference>
<dbReference type="Pfam" id="PF15870">
    <property type="entry name" value="EloA-BP1"/>
    <property type="match status" value="1"/>
</dbReference>
<dbReference type="FunFam" id="3.30.420.10:FF:000019">
    <property type="entry name" value="RNA exonuclease NEF-sp"/>
    <property type="match status" value="1"/>
</dbReference>
<dbReference type="InterPro" id="IPR036397">
    <property type="entry name" value="RNaseH_sf"/>
</dbReference>
<proteinExistence type="inferred from homology"/>
<feature type="compositionally biased region" description="Basic and acidic residues" evidence="7">
    <location>
        <begin position="1541"/>
        <end position="1554"/>
    </location>
</feature>
<evidence type="ECO:0000256" key="5">
    <source>
        <dbReference type="ARBA" id="ARBA00022839"/>
    </source>
</evidence>
<feature type="compositionally biased region" description="Low complexity" evidence="7">
    <location>
        <begin position="1257"/>
        <end position="1288"/>
    </location>
</feature>
<feature type="compositionally biased region" description="Basic and acidic residues" evidence="7">
    <location>
        <begin position="560"/>
        <end position="585"/>
    </location>
</feature>
<feature type="compositionally biased region" description="Low complexity" evidence="7">
    <location>
        <begin position="1567"/>
        <end position="1583"/>
    </location>
</feature>
<organism evidence="9 10">
    <name type="scientific">Homarus americanus</name>
    <name type="common">American lobster</name>
    <dbReference type="NCBI Taxonomy" id="6706"/>
    <lineage>
        <taxon>Eukaryota</taxon>
        <taxon>Metazoa</taxon>
        <taxon>Ecdysozoa</taxon>
        <taxon>Arthropoda</taxon>
        <taxon>Crustacea</taxon>
        <taxon>Multicrustacea</taxon>
        <taxon>Malacostraca</taxon>
        <taxon>Eumalacostraca</taxon>
        <taxon>Eucarida</taxon>
        <taxon>Decapoda</taxon>
        <taxon>Pleocyemata</taxon>
        <taxon>Astacidea</taxon>
        <taxon>Nephropoidea</taxon>
        <taxon>Nephropidae</taxon>
        <taxon>Homarus</taxon>
    </lineage>
</organism>
<feature type="region of interest" description="Disordered" evidence="7">
    <location>
        <begin position="1143"/>
        <end position="1406"/>
    </location>
</feature>
<dbReference type="InterPro" id="IPR031736">
    <property type="entry name" value="REXO1-like_dom"/>
</dbReference>
<feature type="compositionally biased region" description="Basic and acidic residues" evidence="7">
    <location>
        <begin position="975"/>
        <end position="985"/>
    </location>
</feature>
<feature type="compositionally biased region" description="Basic and acidic residues" evidence="7">
    <location>
        <begin position="1197"/>
        <end position="1213"/>
    </location>
</feature>
<feature type="compositionally biased region" description="Basic and acidic residues" evidence="7">
    <location>
        <begin position="387"/>
        <end position="416"/>
    </location>
</feature>
<keyword evidence="4" id="KW-0378">Hydrolase</keyword>
<feature type="compositionally biased region" description="Basic and acidic residues" evidence="7">
    <location>
        <begin position="684"/>
        <end position="710"/>
    </location>
</feature>
<feature type="compositionally biased region" description="Polar residues" evidence="7">
    <location>
        <begin position="1371"/>
        <end position="1384"/>
    </location>
</feature>
<keyword evidence="6" id="KW-0539">Nucleus</keyword>
<keyword evidence="3" id="KW-0540">Nuclease</keyword>
<dbReference type="InterPro" id="IPR047021">
    <property type="entry name" value="REXO1/3/4-like"/>
</dbReference>
<dbReference type="GO" id="GO:0004527">
    <property type="term" value="F:exonuclease activity"/>
    <property type="evidence" value="ECO:0007669"/>
    <property type="project" value="UniProtKB-KW"/>
</dbReference>
<feature type="compositionally biased region" description="Polar residues" evidence="7">
    <location>
        <begin position="1172"/>
        <end position="1183"/>
    </location>
</feature>
<accession>A0A8J5KAD6</accession>
<dbReference type="Proteomes" id="UP000747542">
    <property type="component" value="Unassembled WGS sequence"/>
</dbReference>
<evidence type="ECO:0000256" key="1">
    <source>
        <dbReference type="ARBA" id="ARBA00004123"/>
    </source>
</evidence>
<comment type="similarity">
    <text evidence="2">Belongs to the REXO1/REXO3 family.</text>
</comment>
<feature type="compositionally biased region" description="Basic and acidic residues" evidence="7">
    <location>
        <begin position="470"/>
        <end position="485"/>
    </location>
</feature>
<feature type="region of interest" description="Disordered" evidence="7">
    <location>
        <begin position="302"/>
        <end position="322"/>
    </location>
</feature>
<feature type="region of interest" description="Disordered" evidence="7">
    <location>
        <begin position="357"/>
        <end position="433"/>
    </location>
</feature>
<feature type="compositionally biased region" description="Basic and acidic residues" evidence="7">
    <location>
        <begin position="1023"/>
        <end position="1057"/>
    </location>
</feature>
<feature type="compositionally biased region" description="Polar residues" evidence="7">
    <location>
        <begin position="887"/>
        <end position="899"/>
    </location>
</feature>
<gene>
    <name evidence="9" type="primary">Rexo1-L1</name>
    <name evidence="9" type="ORF">Hamer_G011620</name>
</gene>
<keyword evidence="10" id="KW-1185">Reference proteome</keyword>
<feature type="compositionally biased region" description="Basic residues" evidence="7">
    <location>
        <begin position="644"/>
        <end position="670"/>
    </location>
</feature>
<feature type="compositionally biased region" description="Acidic residues" evidence="7">
    <location>
        <begin position="595"/>
        <end position="607"/>
    </location>
</feature>
<feature type="region of interest" description="Disordered" evidence="7">
    <location>
        <begin position="36"/>
        <end position="66"/>
    </location>
</feature>
<feature type="non-terminal residue" evidence="9">
    <location>
        <position position="1"/>
    </location>
</feature>
<dbReference type="InterPro" id="IPR012337">
    <property type="entry name" value="RNaseH-like_sf"/>
</dbReference>
<feature type="compositionally biased region" description="Basic and acidic residues" evidence="7">
    <location>
        <begin position="504"/>
        <end position="513"/>
    </location>
</feature>
<feature type="compositionally biased region" description="Basic residues" evidence="7">
    <location>
        <begin position="804"/>
        <end position="828"/>
    </location>
</feature>
<evidence type="ECO:0000313" key="10">
    <source>
        <dbReference type="Proteomes" id="UP000747542"/>
    </source>
</evidence>
<feature type="region of interest" description="Disordered" evidence="7">
    <location>
        <begin position="1541"/>
        <end position="1609"/>
    </location>
</feature>
<feature type="compositionally biased region" description="Basic and acidic residues" evidence="7">
    <location>
        <begin position="829"/>
        <end position="851"/>
    </location>
</feature>
<dbReference type="InterPro" id="IPR034922">
    <property type="entry name" value="REX1-like_exo"/>
</dbReference>
<comment type="caution">
    <text evidence="9">The sequence shown here is derived from an EMBL/GenBank/DDBJ whole genome shotgun (WGS) entry which is preliminary data.</text>
</comment>
<sequence length="2063" mass="230153">MLPTSGYFRGISCPDHDKDYCHRPYCHFRHFPKKELKKSAPSQSSTSTTEVAVDQTDNAREASQDLPTCSTTAMLIECGSSKQQPEDDEGQEGPSGPNNEDQSELIQQLVSEAVKKVLAENPVLASSGVDPSSIVKNIDTSALVAQATAETTQANARGKKKYYFRPPDTPSYNPTPIEELNKRKRSVDYSEDMLGSQKKVVKYTPTPVTSRSTIVDATEIEPDSKESLEGEVTDFSSVESEDDTDKRKCDFDILEEVLAEHLQNNKVKVKKKRVKALGKLQYSLSMPEKKVDESSMISDARNLSDQDSNTCDVPIPRTNSIDSKLPTDGSYFLPPSPVFTTYSDAFGTFDSIVYTKASRSPDECESNDNRTLIETTKVQSSNENSDAEERSPPAVKKSDLPVKTDKRSTNREDSKKKTQGHTHLPQVVHTLVAPKLSRPNVRIWTPQVRSNMPGARKEGDALEEMLQLMDGKDAIGKADKKESSKHSGSRTGHQAASAKKKEKYKVDLDKEIESLTNSSAAKKGEPATSDTVASPTENSGAATEVWTSPDGVAEEGDTDQVPKEKTNKENKENDINKKTDLKEGKNTPSDASGTEVDEESKDDDSVDDDKSTEDSTDDSQTERGRRKRKRKRSYSDSSDSDRSLHRKKRKKSRKRKRKHSRSKKRRKHKESRSESSDSDEDSVKDDNKDDGGDDKSETNGETHKDDEIEKPKKHKKHRKKNKHRKKSKHKRKKRKASKSKKRGSKSRSSSRNRSRSSSKHKSRSSSKHRSRSSSKDRSRSSSKDKSSSSSKDRSRSTSKDRSRSSSRHRSRSSSRGRSRSSSKARSRNSSKDRSRNSSKDSTRNSSKDRSRNSSKQRSRSSSKNRSRVSSKDKIRSSSKHRSRSLSENRSQSPNKGQGESSRKRSRSRSRSKNSSISKPQHRRDSVTKTHIDNKAPPKDSVNFENIQTITTPMPIDPSKIKVEKDILVPNLSIVKIEKMDDEKSSSAHSKKVEKKNISEGSEKSNDGNYKNVHSICQKSSVDAAKDSENIKKKEKEQARLSNDRESKRRDSRDRKNSTESNTEKMPASSRRCSTDSKKSDKEIILEKKKVLERTSVDKNKKDKILSPTADLQPKGMSMFDMVLASTQPAKSKSLTEISIFDAVSNMKTQDVSTDSSGVHTDDDDVSHRNFNDSDTQDNSTEISSQRKRTLSQSSTKSKSESGSKTGKLSDQHRSTSNLSSKLSRRLSSSSSKDAKRDSKHAHSSSSKQKSTDHHSSSNHSGSSSHQKISDSGSISSKQQHSSIISSNSVGNKYMSVKNNLPSTSKRKESKSDNTSSHSSSSSIKHYPSSKKSSSISSSKHSSGSRHKDKGHSRAEYPKNKEESKPIEVITISPQTSVPESSSDGISDRDLYACNDNTGNESPLPDLSMLEEIPQDDWEQMINSSDKVDLKHLENLRTFEDSDQDEFDRDDPEVMEQCLKMFNEYEAPEEPDVQPVCKKARTQSVDEEPDALPGKSRVARSSSSGNLIPKKTSFGQQRKKTPAQIMMERYQKLKEQKAKLMEQVKKQKKQLEEQNRSVSTSQAKATVSQASPSSSLMSPPHSSSGVIPQTTAQTTTKGSKRIAHTPKAETLKRPVIPAEFGSKVPHNIRQRYLNSIIDECLKFCGEREAFKIGAAEERVCFKRASSRMVYLNLAVNAVKRLRTQREVGEAAQELLDNDPQFVDSLHLEEVSPGVKPSTSGASSSQSKAIKPHPVNPNHVRLSHFTVLSGGGQRGSWSIEKPKKNTSEAFYKLLAKYILTEEELAANGFPLPDPEEKGKAIIKSVDTRKKISPSSIERYCDRCNILYKVDKWGFPTSTAPCIHHWGRANKRRTYSGFEARYTCCGGDQESEGCCQATTHVSQNYDPCNLRGFVRTLPKDTTGGDPGVYALDCEMCYTTAGNELTRITIINTEGNTIYEQLVKPDNPIIDYNTRFSGITESDMEDVKTTIRDVQAAILTRFSDKSILIGHSLESDFHALKLIHDTVVDTSTVFPHKMGPPFKRALRNLASEYLKTIIQNDGHDSAEDALTCMRLMKWRVKEDLKGI</sequence>
<dbReference type="GO" id="GO:0003676">
    <property type="term" value="F:nucleic acid binding"/>
    <property type="evidence" value="ECO:0007669"/>
    <property type="project" value="InterPro"/>
</dbReference>
<feature type="compositionally biased region" description="Basic residues" evidence="7">
    <location>
        <begin position="852"/>
        <end position="868"/>
    </location>
</feature>
<feature type="compositionally biased region" description="Polar residues" evidence="7">
    <location>
        <begin position="528"/>
        <end position="541"/>
    </location>
</feature>
<feature type="compositionally biased region" description="Polar residues" evidence="7">
    <location>
        <begin position="1145"/>
        <end position="1158"/>
    </location>
</feature>